<accession>A0A1J5SMW0</accession>
<evidence type="ECO:0000256" key="1">
    <source>
        <dbReference type="SAM" id="Phobius"/>
    </source>
</evidence>
<dbReference type="InterPro" id="IPR036765">
    <property type="entry name" value="ZipA_FtsZ-bd_C_sf"/>
</dbReference>
<dbReference type="SMART" id="SM00771">
    <property type="entry name" value="ZipA_C"/>
    <property type="match status" value="1"/>
</dbReference>
<evidence type="ECO:0000313" key="3">
    <source>
        <dbReference type="EMBL" id="OIR03004.1"/>
    </source>
</evidence>
<keyword evidence="1" id="KW-0812">Transmembrane</keyword>
<keyword evidence="3" id="KW-0131">Cell cycle</keyword>
<dbReference type="GO" id="GO:0090529">
    <property type="term" value="P:cell septum assembly"/>
    <property type="evidence" value="ECO:0007669"/>
    <property type="project" value="InterPro"/>
</dbReference>
<keyword evidence="1" id="KW-1133">Transmembrane helix</keyword>
<dbReference type="Gene3D" id="3.30.1400.10">
    <property type="entry name" value="ZipA, C-terminal FtsZ-binding domain"/>
    <property type="match status" value="1"/>
</dbReference>
<keyword evidence="3" id="KW-0132">Cell division</keyword>
<gene>
    <name evidence="3" type="ORF">GALL_147820</name>
</gene>
<evidence type="ECO:0000259" key="2">
    <source>
        <dbReference type="SMART" id="SM00771"/>
    </source>
</evidence>
<dbReference type="Pfam" id="PF04354">
    <property type="entry name" value="ZipA_C"/>
    <property type="match status" value="1"/>
</dbReference>
<sequence length="360" mass="37827">MHFWPPNGFQVSLIVFGAIAVAAVWLYNKWQEHRQRRQALRIFDGGHVDVLLAGDAADPVPDADSGPGYPPDGRIEPVFAAPDEADGEAEVEAMVETGAPPLELADPVVDCLIAFRAAEALQASGFLTAATADGLRFCWIGQDGGGRWRSLGAEAAGSYRQLVAALQLADRGGPLGEADLARHLAAARQLAVRYSAAVELPEPAAVLEQAERLDRFCAGVDWRLGINVVSASGAALDRDRLLALIETAGLRAGADGSYQAVDAAGQCQFTLGVPGGADGSGVTLSLDVPLVADGPAAFDRLLSLARELTAQQDGLLVDDQRAPLSAAAFAQIRAKIGEFQQKMAAQDIPAGGRRARRLYS</sequence>
<keyword evidence="1" id="KW-0472">Membrane</keyword>
<proteinExistence type="predicted"/>
<feature type="domain" description="ZipA C-terminal FtsZ-binding" evidence="2">
    <location>
        <begin position="220"/>
        <end position="336"/>
    </location>
</feature>
<feature type="transmembrane region" description="Helical" evidence="1">
    <location>
        <begin position="6"/>
        <end position="27"/>
    </location>
</feature>
<dbReference type="AlphaFoldDB" id="A0A1J5SMW0"/>
<comment type="caution">
    <text evidence="3">The sequence shown here is derived from an EMBL/GenBank/DDBJ whole genome shotgun (WGS) entry which is preliminary data.</text>
</comment>
<dbReference type="EMBL" id="MLJW01000069">
    <property type="protein sequence ID" value="OIR03004.1"/>
    <property type="molecule type" value="Genomic_DNA"/>
</dbReference>
<organism evidence="3">
    <name type="scientific">mine drainage metagenome</name>
    <dbReference type="NCBI Taxonomy" id="410659"/>
    <lineage>
        <taxon>unclassified sequences</taxon>
        <taxon>metagenomes</taxon>
        <taxon>ecological metagenomes</taxon>
    </lineage>
</organism>
<protein>
    <submittedName>
        <fullName evidence="3">Cell division protein ZipA</fullName>
    </submittedName>
</protein>
<name>A0A1J5SMW0_9ZZZZ</name>
<reference evidence="3" key="1">
    <citation type="submission" date="2016-10" db="EMBL/GenBank/DDBJ databases">
        <title>Sequence of Gallionella enrichment culture.</title>
        <authorList>
            <person name="Poehlein A."/>
            <person name="Muehling M."/>
            <person name="Daniel R."/>
        </authorList>
    </citation>
    <scope>NUCLEOTIDE SEQUENCE</scope>
</reference>
<dbReference type="InterPro" id="IPR007449">
    <property type="entry name" value="ZipA_FtsZ-bd_C"/>
</dbReference>
<dbReference type="SUPFAM" id="SSF64383">
    <property type="entry name" value="Cell-division protein ZipA, C-terminal domain"/>
    <property type="match status" value="1"/>
</dbReference>